<feature type="region of interest" description="Disordered" evidence="2">
    <location>
        <begin position="602"/>
        <end position="785"/>
    </location>
</feature>
<feature type="region of interest" description="Disordered" evidence="2">
    <location>
        <begin position="186"/>
        <end position="261"/>
    </location>
</feature>
<name>S3C7G2_OPHP1</name>
<dbReference type="OrthoDB" id="5430717at2759"/>
<feature type="compositionally biased region" description="Low complexity" evidence="2">
    <location>
        <begin position="186"/>
        <end position="202"/>
    </location>
</feature>
<accession>S3C7G2</accession>
<evidence type="ECO:0000256" key="2">
    <source>
        <dbReference type="SAM" id="MobiDB-lite"/>
    </source>
</evidence>
<feature type="compositionally biased region" description="Basic and acidic residues" evidence="2">
    <location>
        <begin position="248"/>
        <end position="259"/>
    </location>
</feature>
<sequence>MPDLGRRRLGLAGPPPQPPEQDSTQNLKQGQKQRLQKQAPQTRWKELQAAFQRPQEFLQASQPRQERDAAHLCRRDVNEVLDDSPTEHSAGLRPSPVLIPIATTSIQPAAMGSTATDGGERHNFGQRTLLPAPVQSVCPPSDHVKAASTESTTDPDATPKASVPSRPNRARGMFKVSSFLNLRSSNFGQIGNSGQSNGSAGSTKSRKGNESDTHTTTPLESPMEAPPASPWLEFGRRTGSRAGSRNSSNDKDRESKSEYFDLATPVTIPNLPVSVSNMSSADTSKECTDSIIIPTPALATISHNWKQWDQDHNDRASFLVNAADFTWHRPSFRQIIESLQVAVVSGETVSCSYPGSHSAFEPTRKKPSASQLVLSGAPMSSRSKRRPSMQTPPSPVTAGPENPIPGRYRSHIMCAIEGIRDMQAALDIANRRATEAEESRVRDLVQFAGLSEEWAERERQYEVEIRQLKDAMAAAVSSPQPARHRRMFSSLRSEDRPGQIEPNNPNTAVLYKNGKELDKRPASDSDTCAHDTFLNRVRAAIEASSRTAETKPMEEETILIVDKREAKPALICDLDHDKIMSDRLFWELSVAERNKCRQRRRYAARNQPMEQPTDVPESTTICGAAKTKKARKGKKDVRSDSTKVSSEECRDPKAEKGGSLDREPERKGRPKSVKQDASSSNTEDTADDKPFNTSPRQSAPSRPLGFPQPDTKLVRWSTSQPFSPPASEDDNSGDDDEGCDEGDYNSSSEVSRPVFEKPSSDPRHPASHRGGRRQSTVSEVDTEHVSDCTAIYTARGVSS</sequence>
<feature type="compositionally biased region" description="Basic residues" evidence="2">
    <location>
        <begin position="626"/>
        <end position="635"/>
    </location>
</feature>
<evidence type="ECO:0000313" key="4">
    <source>
        <dbReference type="Proteomes" id="UP000016923"/>
    </source>
</evidence>
<feature type="region of interest" description="Disordered" evidence="2">
    <location>
        <begin position="76"/>
        <end position="96"/>
    </location>
</feature>
<dbReference type="AlphaFoldDB" id="S3C7G2"/>
<dbReference type="HOGENOM" id="CLU_351991_0_0_1"/>
<reference evidence="3 4" key="1">
    <citation type="journal article" date="2013" name="BMC Genomics">
        <title>The genome and transcriptome of the pine saprophyte Ophiostoma piceae, and a comparison with the bark beetle-associated pine pathogen Grosmannia clavigera.</title>
        <authorList>
            <person name="Haridas S."/>
            <person name="Wang Y."/>
            <person name="Lim L."/>
            <person name="Massoumi Alamouti S."/>
            <person name="Jackman S."/>
            <person name="Docking R."/>
            <person name="Robertson G."/>
            <person name="Birol I."/>
            <person name="Bohlmann J."/>
            <person name="Breuil C."/>
        </authorList>
    </citation>
    <scope>NUCLEOTIDE SEQUENCE [LARGE SCALE GENOMIC DNA]</scope>
    <source>
        <strain evidence="3 4">UAMH 11346</strain>
    </source>
</reference>
<feature type="compositionally biased region" description="Acidic residues" evidence="2">
    <location>
        <begin position="727"/>
        <end position="743"/>
    </location>
</feature>
<dbReference type="VEuPathDB" id="FungiDB:F503_07255"/>
<feature type="region of interest" description="Disordered" evidence="2">
    <location>
        <begin position="1"/>
        <end position="43"/>
    </location>
</feature>
<evidence type="ECO:0000256" key="1">
    <source>
        <dbReference type="SAM" id="Coils"/>
    </source>
</evidence>
<feature type="compositionally biased region" description="Low complexity" evidence="2">
    <location>
        <begin position="25"/>
        <end position="41"/>
    </location>
</feature>
<keyword evidence="1" id="KW-0175">Coiled coil</keyword>
<proteinExistence type="predicted"/>
<feature type="compositionally biased region" description="Basic and acidic residues" evidence="2">
    <location>
        <begin position="754"/>
        <end position="764"/>
    </location>
</feature>
<feature type="compositionally biased region" description="Polar residues" evidence="2">
    <location>
        <begin position="691"/>
        <end position="700"/>
    </location>
</feature>
<evidence type="ECO:0000313" key="3">
    <source>
        <dbReference type="EMBL" id="EPE09479.1"/>
    </source>
</evidence>
<feature type="region of interest" description="Disordered" evidence="2">
    <location>
        <begin position="132"/>
        <end position="171"/>
    </location>
</feature>
<dbReference type="EMBL" id="KE148147">
    <property type="protein sequence ID" value="EPE09479.1"/>
    <property type="molecule type" value="Genomic_DNA"/>
</dbReference>
<keyword evidence="4" id="KW-1185">Reference proteome</keyword>
<feature type="compositionally biased region" description="Basic and acidic residues" evidence="2">
    <location>
        <begin position="636"/>
        <end position="667"/>
    </location>
</feature>
<dbReference type="OMA" id="ESTTICG"/>
<feature type="coiled-coil region" evidence="1">
    <location>
        <begin position="419"/>
        <end position="471"/>
    </location>
</feature>
<organism evidence="3 4">
    <name type="scientific">Ophiostoma piceae (strain UAMH 11346)</name>
    <name type="common">Sap stain fungus</name>
    <dbReference type="NCBI Taxonomy" id="1262450"/>
    <lineage>
        <taxon>Eukaryota</taxon>
        <taxon>Fungi</taxon>
        <taxon>Dikarya</taxon>
        <taxon>Ascomycota</taxon>
        <taxon>Pezizomycotina</taxon>
        <taxon>Sordariomycetes</taxon>
        <taxon>Sordariomycetidae</taxon>
        <taxon>Ophiostomatales</taxon>
        <taxon>Ophiostomataceae</taxon>
        <taxon>Ophiostoma</taxon>
    </lineage>
</organism>
<protein>
    <submittedName>
        <fullName evidence="3">Uncharacterized protein</fullName>
    </submittedName>
</protein>
<dbReference type="Proteomes" id="UP000016923">
    <property type="component" value="Unassembled WGS sequence"/>
</dbReference>
<feature type="region of interest" description="Disordered" evidence="2">
    <location>
        <begin position="354"/>
        <end position="405"/>
    </location>
</feature>
<gene>
    <name evidence="3" type="ORF">F503_07255</name>
</gene>